<dbReference type="PANTHER" id="PTHR31697">
    <property type="entry name" value="INTEGRATOR COMPLEX SUBUNIT 5"/>
    <property type="match status" value="1"/>
</dbReference>
<dbReference type="InterPro" id="IPR029444">
    <property type="entry name" value="INTS5_C"/>
</dbReference>
<dbReference type="Pfam" id="PF14838">
    <property type="entry name" value="INTS5_C"/>
    <property type="match status" value="1"/>
</dbReference>
<feature type="domain" description="Integrator complex subunit 5 N-terminal" evidence="2">
    <location>
        <begin position="1"/>
        <end position="98"/>
    </location>
</feature>
<evidence type="ECO:0000259" key="2">
    <source>
        <dbReference type="Pfam" id="PF14837"/>
    </source>
</evidence>
<name>A0A8C3CJ55_CAIMO</name>
<evidence type="ECO:0000256" key="1">
    <source>
        <dbReference type="SAM" id="MobiDB-lite"/>
    </source>
</evidence>
<dbReference type="InterPro" id="IPR040316">
    <property type="entry name" value="INTS5"/>
</dbReference>
<dbReference type="Proteomes" id="UP000694556">
    <property type="component" value="Unassembled WGS sequence"/>
</dbReference>
<evidence type="ECO:0000313" key="4">
    <source>
        <dbReference type="Ensembl" id="ENSCMMP00000020263.1"/>
    </source>
</evidence>
<dbReference type="InterPro" id="IPR029445">
    <property type="entry name" value="INTS5_N"/>
</dbReference>
<dbReference type="Ensembl" id="ENSCMMT00000022237.1">
    <property type="protein sequence ID" value="ENSCMMP00000020263.1"/>
    <property type="gene ID" value="ENSCMMG00000012767.1"/>
</dbReference>
<feature type="region of interest" description="Disordered" evidence="1">
    <location>
        <begin position="784"/>
        <end position="803"/>
    </location>
</feature>
<accession>A0A8C3CJ55</accession>
<dbReference type="GO" id="GO:0032039">
    <property type="term" value="C:integrator complex"/>
    <property type="evidence" value="ECO:0007669"/>
    <property type="project" value="InterPro"/>
</dbReference>
<dbReference type="GO" id="GO:0034472">
    <property type="term" value="P:snRNA 3'-end processing"/>
    <property type="evidence" value="ECO:0007669"/>
    <property type="project" value="TreeGrafter"/>
</dbReference>
<sequence length="837" mass="87338">ELLGQLSSRYAGRHGARGLNELLQLWTGCEATRTLLELYGQCFGALLGSCPDACVAALLDTSLQHSPHFDWVVAHVGGAFPGTIISRVLACGLKDYCAHLEAPGGVTGGTGGGAAAASSSPSGPGGAPKLASVVGILGHLASRHGASIRQELLRLFHASLAPGGGARGGVGFLLQLALLSPPLLGAVWGELVAALTPPVLAQLHQRFAPLPREELEGLGGVLVRLLGQTSAGAPRTLRFLLDTAAPPPRLGIRPPACERLLALLLLHLQKLVHGRGGPGPGDPPARPIPFLEALRGRERDLCLEALRLEPKRSLWLHQLLGLLAVYAAPHGPPEALFHLLALATSPQQLALATQLHAVLAPSLADLPAAAAAACVRRIHAGALPPPQLARLLRNLSFLVAATTPEDPLGRRLGTELGQNLPELAQLLLHSDGDVAGAAALLLCALPAPRSLRPAQLHAVLRAAVHHLFLLLRLPTDFGDPPGPPRTAGTTTQASSLAHGARLLERLCATSPSAARAALQLLVEAALRGGNAELFGAFAPPGDPPEEPPEPPKTSCQASLLDANRRFAAAVDFPGGVCSVFHAGVIGEGLKTPPGPPRHPQHRISRNAQTFLGVLLRCCRAADPDSPPGTLGCEGPQAVAAALVEAVCPWAAGGDPNWPPQDEPGRGSLERDLGVLRRFRQHPLLFPLLRVVAAGRPPVLARCWPVLRGLLATLVAHWDACREPSASSSPWHLRASCALVGCLAEGAMLPPVLGKAQELFPRLAPFEVKLLLLSLWGYLREQGGGQGNPRGVPPRAPQRRGLGREGELGDPGGCLAALHSVLHRNVGSLGVLAGRFRT</sequence>
<protein>
    <submittedName>
        <fullName evidence="4">Integrator complex subunit 5</fullName>
    </submittedName>
</protein>
<dbReference type="AlphaFoldDB" id="A0A8C3CJ55"/>
<feature type="domain" description="Integrator complex subunit 5 C-terminal" evidence="3">
    <location>
        <begin position="129"/>
        <end position="828"/>
    </location>
</feature>
<evidence type="ECO:0000313" key="5">
    <source>
        <dbReference type="Proteomes" id="UP000694556"/>
    </source>
</evidence>
<dbReference type="Pfam" id="PF14837">
    <property type="entry name" value="INTS5_N"/>
    <property type="match status" value="1"/>
</dbReference>
<keyword evidence="5" id="KW-1185">Reference proteome</keyword>
<dbReference type="PANTHER" id="PTHR31697:SF2">
    <property type="entry name" value="INTEGRATOR COMPLEX SUBUNIT 5"/>
    <property type="match status" value="1"/>
</dbReference>
<proteinExistence type="predicted"/>
<evidence type="ECO:0000259" key="3">
    <source>
        <dbReference type="Pfam" id="PF14838"/>
    </source>
</evidence>
<reference evidence="4" key="1">
    <citation type="submission" date="2025-08" db="UniProtKB">
        <authorList>
            <consortium name="Ensembl"/>
        </authorList>
    </citation>
    <scope>IDENTIFICATION</scope>
</reference>
<reference evidence="4" key="2">
    <citation type="submission" date="2025-09" db="UniProtKB">
        <authorList>
            <consortium name="Ensembl"/>
        </authorList>
    </citation>
    <scope>IDENTIFICATION</scope>
</reference>
<organism evidence="4 5">
    <name type="scientific">Cairina moschata</name>
    <name type="common">Muscovy duck</name>
    <dbReference type="NCBI Taxonomy" id="8855"/>
    <lineage>
        <taxon>Eukaryota</taxon>
        <taxon>Metazoa</taxon>
        <taxon>Chordata</taxon>
        <taxon>Craniata</taxon>
        <taxon>Vertebrata</taxon>
        <taxon>Euteleostomi</taxon>
        <taxon>Archelosauria</taxon>
        <taxon>Archosauria</taxon>
        <taxon>Dinosauria</taxon>
        <taxon>Saurischia</taxon>
        <taxon>Theropoda</taxon>
        <taxon>Coelurosauria</taxon>
        <taxon>Aves</taxon>
        <taxon>Neognathae</taxon>
        <taxon>Galloanserae</taxon>
        <taxon>Anseriformes</taxon>
        <taxon>Anatidae</taxon>
        <taxon>Anatinae</taxon>
        <taxon>Cairina</taxon>
    </lineage>
</organism>